<proteinExistence type="predicted"/>
<evidence type="ECO:0000256" key="1">
    <source>
        <dbReference type="SAM" id="SignalP"/>
    </source>
</evidence>
<dbReference type="EMBL" id="JTDI01000001">
    <property type="protein sequence ID" value="KHK93546.1"/>
    <property type="molecule type" value="Genomic_DNA"/>
</dbReference>
<evidence type="ECO:0000313" key="2">
    <source>
        <dbReference type="EMBL" id="KHK93546.1"/>
    </source>
</evidence>
<feature type="chain" id="PRO_5002069165" evidence="1">
    <location>
        <begin position="23"/>
        <end position="142"/>
    </location>
</feature>
<comment type="caution">
    <text evidence="2">The sequence shown here is derived from an EMBL/GenBank/DDBJ whole genome shotgun (WGS) entry which is preliminary data.</text>
</comment>
<reference evidence="2 3" key="1">
    <citation type="submission" date="2014-10" db="EMBL/GenBank/DDBJ databases">
        <title>Genome sequence of Novosphingobium malaysiense MUSC 273(T).</title>
        <authorList>
            <person name="Lee L.-H."/>
        </authorList>
    </citation>
    <scope>NUCLEOTIDE SEQUENCE [LARGE SCALE GENOMIC DNA]</scope>
    <source>
        <strain evidence="2 3">MUSC 273</strain>
    </source>
</reference>
<gene>
    <name evidence="2" type="ORF">LK12_04675</name>
</gene>
<dbReference type="RefSeq" id="WP_039279794.1">
    <property type="nucleotide sequence ID" value="NZ_JTDI01000001.1"/>
</dbReference>
<protein>
    <submittedName>
        <fullName evidence="2">Uncharacterized protein</fullName>
    </submittedName>
</protein>
<organism evidence="2 3">
    <name type="scientific">Novosphingobium malaysiense</name>
    <dbReference type="NCBI Taxonomy" id="1348853"/>
    <lineage>
        <taxon>Bacteria</taxon>
        <taxon>Pseudomonadati</taxon>
        <taxon>Pseudomonadota</taxon>
        <taxon>Alphaproteobacteria</taxon>
        <taxon>Sphingomonadales</taxon>
        <taxon>Sphingomonadaceae</taxon>
        <taxon>Novosphingobium</taxon>
    </lineage>
</organism>
<dbReference type="OrthoDB" id="7189339at2"/>
<keyword evidence="1" id="KW-0732">Signal</keyword>
<name>A0A0B1ZSD1_9SPHN</name>
<accession>A0A0B1ZSD1</accession>
<dbReference type="AlphaFoldDB" id="A0A0B1ZSD1"/>
<sequence>MKLLSSLLLAAGAVSLAAPGQAAAPGISQSGQYSIGITGFVPVICRTSVDASMVTPASGTVQLGTLRNFCNSPNGYRVYADYSPSLSGASMIVDGQSVTLQPDGSTIIARADRASIDQHSLALDLADGQIASGSISFRIQPL</sequence>
<evidence type="ECO:0000313" key="3">
    <source>
        <dbReference type="Proteomes" id="UP000031057"/>
    </source>
</evidence>
<feature type="signal peptide" evidence="1">
    <location>
        <begin position="1"/>
        <end position="22"/>
    </location>
</feature>
<keyword evidence="3" id="KW-1185">Reference proteome</keyword>
<dbReference type="Proteomes" id="UP000031057">
    <property type="component" value="Unassembled WGS sequence"/>
</dbReference>